<keyword evidence="1" id="KW-0472">Membrane</keyword>
<evidence type="ECO:0000313" key="3">
    <source>
        <dbReference type="Proteomes" id="UP000179807"/>
    </source>
</evidence>
<feature type="transmembrane region" description="Helical" evidence="1">
    <location>
        <begin position="345"/>
        <end position="372"/>
    </location>
</feature>
<dbReference type="VEuPathDB" id="TrichDB:TRFO_21757"/>
<name>A0A1J4KD61_9EUKA</name>
<keyword evidence="1" id="KW-0812">Transmembrane</keyword>
<proteinExistence type="predicted"/>
<keyword evidence="1" id="KW-1133">Transmembrane helix</keyword>
<dbReference type="Proteomes" id="UP000179807">
    <property type="component" value="Unassembled WGS sequence"/>
</dbReference>
<dbReference type="GeneID" id="94836879"/>
<evidence type="ECO:0000256" key="1">
    <source>
        <dbReference type="SAM" id="Phobius"/>
    </source>
</evidence>
<sequence length="427" mass="49826">MECRNKRQFFKENILTQKETSSMIFIPWFLFFSLLEKEIIEEYDCLTGGKDNPKECIIENQMYSHLKFSLKNNINKIIFVKCKFDNNMNGIPILESNQPINLFITSCKFAANGPFFMLQDFGGKISSLIINSSNFWSKNDKIPSVFFSNIILNYHLEFRHSQFYMTNKNYSFTITLGDNMIMEKCLFINKIPADGLMNINTKENQISIVITSCNFQAEEITYSLMKTSFIRIINISDSCFIFIPKDKENSCIIFSNPGMTLYFYGNNTFSNISSRNIYSRYFYIDKDAKMLYGQHTSLPDVDNYNYSATSYSTSLFSSHPQEIFFYTQTSDVTHSGKPENMKEKFVFLLAILIVIFMFIFLILLIYAIIFFISITRSAYRKENIKTDNVILFDEPNLSDELTPIDLNFIKGTHGKEEEIFNEMNSFE</sequence>
<comment type="caution">
    <text evidence="2">The sequence shown here is derived from an EMBL/GenBank/DDBJ whole genome shotgun (WGS) entry which is preliminary data.</text>
</comment>
<protein>
    <submittedName>
        <fullName evidence="2">Uncharacterized protein</fullName>
    </submittedName>
</protein>
<keyword evidence="3" id="KW-1185">Reference proteome</keyword>
<dbReference type="EMBL" id="MLAK01000641">
    <property type="protein sequence ID" value="OHT09361.1"/>
    <property type="molecule type" value="Genomic_DNA"/>
</dbReference>
<dbReference type="RefSeq" id="XP_068362497.1">
    <property type="nucleotide sequence ID" value="XM_068502175.1"/>
</dbReference>
<dbReference type="AlphaFoldDB" id="A0A1J4KD61"/>
<gene>
    <name evidence="2" type="ORF">TRFO_21757</name>
</gene>
<organism evidence="2 3">
    <name type="scientific">Tritrichomonas foetus</name>
    <dbReference type="NCBI Taxonomy" id="1144522"/>
    <lineage>
        <taxon>Eukaryota</taxon>
        <taxon>Metamonada</taxon>
        <taxon>Parabasalia</taxon>
        <taxon>Tritrichomonadida</taxon>
        <taxon>Tritrichomonadidae</taxon>
        <taxon>Tritrichomonas</taxon>
    </lineage>
</organism>
<evidence type="ECO:0000313" key="2">
    <source>
        <dbReference type="EMBL" id="OHT09361.1"/>
    </source>
</evidence>
<accession>A0A1J4KD61</accession>
<reference evidence="2" key="1">
    <citation type="submission" date="2016-10" db="EMBL/GenBank/DDBJ databases">
        <authorList>
            <person name="Benchimol M."/>
            <person name="Almeida L.G."/>
            <person name="Vasconcelos A.T."/>
            <person name="Perreira-Neves A."/>
            <person name="Rosa I.A."/>
            <person name="Tasca T."/>
            <person name="Bogo M.R."/>
            <person name="de Souza W."/>
        </authorList>
    </citation>
    <scope>NUCLEOTIDE SEQUENCE [LARGE SCALE GENOMIC DNA]</scope>
    <source>
        <strain evidence="2">K</strain>
    </source>
</reference>